<feature type="transmembrane region" description="Helical" evidence="17">
    <location>
        <begin position="224"/>
        <end position="246"/>
    </location>
</feature>
<feature type="transmembrane region" description="Helical" evidence="17">
    <location>
        <begin position="252"/>
        <end position="270"/>
    </location>
</feature>
<comment type="subcellular location">
    <subcellularLocation>
        <location evidence="1 17">Cell membrane</location>
        <topology evidence="1 17">Multi-pass membrane protein</topology>
    </subcellularLocation>
</comment>
<name>A0ABZ1BKQ9_9FIRM</name>
<evidence type="ECO:0000256" key="5">
    <source>
        <dbReference type="ARBA" id="ARBA00022475"/>
    </source>
</evidence>
<keyword evidence="8 17" id="KW-0133">Cell shape</keyword>
<evidence type="ECO:0000256" key="8">
    <source>
        <dbReference type="ARBA" id="ARBA00022960"/>
    </source>
</evidence>
<evidence type="ECO:0000256" key="9">
    <source>
        <dbReference type="ARBA" id="ARBA00022984"/>
    </source>
</evidence>
<evidence type="ECO:0000256" key="7">
    <source>
        <dbReference type="ARBA" id="ARBA00022801"/>
    </source>
</evidence>
<dbReference type="Pfam" id="PF02673">
    <property type="entry name" value="BacA"/>
    <property type="match status" value="1"/>
</dbReference>
<dbReference type="InterPro" id="IPR003824">
    <property type="entry name" value="UppP"/>
</dbReference>
<comment type="similarity">
    <text evidence="2 17">Belongs to the UppP family.</text>
</comment>
<feature type="transmembrane region" description="Helical" evidence="17">
    <location>
        <begin position="49"/>
        <end position="71"/>
    </location>
</feature>
<feature type="transmembrane region" description="Helical" evidence="17">
    <location>
        <begin position="150"/>
        <end position="171"/>
    </location>
</feature>
<evidence type="ECO:0000256" key="3">
    <source>
        <dbReference type="ARBA" id="ARBA00012374"/>
    </source>
</evidence>
<keyword evidence="6 17" id="KW-0812">Transmembrane</keyword>
<evidence type="ECO:0000256" key="13">
    <source>
        <dbReference type="ARBA" id="ARBA00023316"/>
    </source>
</evidence>
<evidence type="ECO:0000313" key="19">
    <source>
        <dbReference type="Proteomes" id="UP001333102"/>
    </source>
</evidence>
<evidence type="ECO:0000256" key="11">
    <source>
        <dbReference type="ARBA" id="ARBA00023136"/>
    </source>
</evidence>
<dbReference type="RefSeq" id="WP_324667661.1">
    <property type="nucleotide sequence ID" value="NZ_CP141614.1"/>
</dbReference>
<keyword evidence="11 17" id="KW-0472">Membrane</keyword>
<protein>
    <recommendedName>
        <fullName evidence="4 17">Undecaprenyl-diphosphatase</fullName>
        <ecNumber evidence="3 17">3.6.1.27</ecNumber>
    </recommendedName>
    <alternativeName>
        <fullName evidence="15 17">Bacitracin resistance protein</fullName>
    </alternativeName>
    <alternativeName>
        <fullName evidence="14 17">Undecaprenyl pyrophosphate phosphatase</fullName>
    </alternativeName>
</protein>
<dbReference type="PANTHER" id="PTHR30622:SF2">
    <property type="entry name" value="UNDECAPRENYL-DIPHOSPHATASE"/>
    <property type="match status" value="1"/>
</dbReference>
<evidence type="ECO:0000256" key="15">
    <source>
        <dbReference type="ARBA" id="ARBA00032932"/>
    </source>
</evidence>
<evidence type="ECO:0000256" key="14">
    <source>
        <dbReference type="ARBA" id="ARBA00032707"/>
    </source>
</evidence>
<feature type="transmembrane region" description="Helical" evidence="17">
    <location>
        <begin position="116"/>
        <end position="138"/>
    </location>
</feature>
<keyword evidence="13 17" id="KW-0961">Cell wall biogenesis/degradation</keyword>
<keyword evidence="9 17" id="KW-0573">Peptidoglycan synthesis</keyword>
<feature type="transmembrane region" description="Helical" evidence="17">
    <location>
        <begin position="191"/>
        <end position="212"/>
    </location>
</feature>
<dbReference type="PANTHER" id="PTHR30622">
    <property type="entry name" value="UNDECAPRENYL-DIPHOSPHATASE"/>
    <property type="match status" value="1"/>
</dbReference>
<evidence type="ECO:0000256" key="2">
    <source>
        <dbReference type="ARBA" id="ARBA00010621"/>
    </source>
</evidence>
<evidence type="ECO:0000256" key="12">
    <source>
        <dbReference type="ARBA" id="ARBA00023251"/>
    </source>
</evidence>
<comment type="miscellaneous">
    <text evidence="17">Bacitracin is thought to be involved in the inhibition of peptidoglycan synthesis by sequestering undecaprenyl diphosphate, thereby reducing the pool of lipid carrier available.</text>
</comment>
<keyword evidence="7 17" id="KW-0378">Hydrolase</keyword>
<dbReference type="Proteomes" id="UP001333102">
    <property type="component" value="Chromosome"/>
</dbReference>
<evidence type="ECO:0000256" key="17">
    <source>
        <dbReference type="HAMAP-Rule" id="MF_01006"/>
    </source>
</evidence>
<evidence type="ECO:0000256" key="6">
    <source>
        <dbReference type="ARBA" id="ARBA00022692"/>
    </source>
</evidence>
<comment type="function">
    <text evidence="17">Catalyzes the dephosphorylation of undecaprenyl diphosphate (UPP). Confers resistance to bacitracin.</text>
</comment>
<gene>
    <name evidence="17" type="primary">uppP</name>
    <name evidence="18" type="ORF">VLY81_08115</name>
</gene>
<proteinExistence type="inferred from homology"/>
<keyword evidence="10 17" id="KW-1133">Transmembrane helix</keyword>
<dbReference type="EC" id="3.6.1.27" evidence="3 17"/>
<dbReference type="HAMAP" id="MF_01006">
    <property type="entry name" value="Undec_diphosphatase"/>
    <property type="match status" value="1"/>
</dbReference>
<evidence type="ECO:0000256" key="1">
    <source>
        <dbReference type="ARBA" id="ARBA00004651"/>
    </source>
</evidence>
<keyword evidence="5 17" id="KW-1003">Cell membrane</keyword>
<keyword evidence="12 17" id="KW-0046">Antibiotic resistance</keyword>
<evidence type="ECO:0000256" key="16">
    <source>
        <dbReference type="ARBA" id="ARBA00047594"/>
    </source>
</evidence>
<evidence type="ECO:0000256" key="10">
    <source>
        <dbReference type="ARBA" id="ARBA00022989"/>
    </source>
</evidence>
<organism evidence="18 19">
    <name type="scientific">Geochorda subterranea</name>
    <dbReference type="NCBI Taxonomy" id="3109564"/>
    <lineage>
        <taxon>Bacteria</taxon>
        <taxon>Bacillati</taxon>
        <taxon>Bacillota</taxon>
        <taxon>Limnochordia</taxon>
        <taxon>Limnochordales</taxon>
        <taxon>Geochordaceae</taxon>
        <taxon>Geochorda</taxon>
    </lineage>
</organism>
<evidence type="ECO:0000256" key="4">
    <source>
        <dbReference type="ARBA" id="ARBA00021581"/>
    </source>
</evidence>
<comment type="catalytic activity">
    <reaction evidence="16 17">
        <text>di-trans,octa-cis-undecaprenyl diphosphate + H2O = di-trans,octa-cis-undecaprenyl phosphate + phosphate + H(+)</text>
        <dbReference type="Rhea" id="RHEA:28094"/>
        <dbReference type="ChEBI" id="CHEBI:15377"/>
        <dbReference type="ChEBI" id="CHEBI:15378"/>
        <dbReference type="ChEBI" id="CHEBI:43474"/>
        <dbReference type="ChEBI" id="CHEBI:58405"/>
        <dbReference type="ChEBI" id="CHEBI:60392"/>
        <dbReference type="EC" id="3.6.1.27"/>
    </reaction>
</comment>
<keyword evidence="19" id="KW-1185">Reference proteome</keyword>
<reference evidence="19" key="1">
    <citation type="submission" date="2023-12" db="EMBL/GenBank/DDBJ databases">
        <title>Novel isolates from deep terrestrial aquifers shed light on the physiology and ecology of the class Limnochordia.</title>
        <authorList>
            <person name="Karnachuk O.V."/>
            <person name="Lukina A.P."/>
            <person name="Avakyan M.R."/>
            <person name="Kadnikov V."/>
            <person name="Begmatov S."/>
            <person name="Beletsky A.V."/>
            <person name="Mardanov A.V."/>
            <person name="Ravin N.V."/>
        </authorList>
    </citation>
    <scope>NUCLEOTIDE SEQUENCE [LARGE SCALE GENOMIC DNA]</scope>
    <source>
        <strain evidence="19">LN</strain>
    </source>
</reference>
<sequence>MDVGAAVVLGLVQGLTEFLPVSSSGHLVLVQHLMGITAPQLLFDVVVHLGTLLAVLVALRAEVIAVLRGVAAWPRLLAGRPLAAGDARDGQLAAWVLVGTIPAGVVGLALDDAVEGLFGSVRTVGLALLATATLLAVADRARVRSRGLGEVGWVRALVIGLAQAVAVVPGISRSGSTIAAGLLTGVERDAAARFSFLLAVPTIAGAGLLAALKGASGGLASPGFAVLLTGFGAAALSGYVAIRLLLATLQRGALRYFALYVAVVGVWVLVGL</sequence>
<evidence type="ECO:0000313" key="18">
    <source>
        <dbReference type="EMBL" id="WRP13416.1"/>
    </source>
</evidence>
<dbReference type="EMBL" id="CP141614">
    <property type="protein sequence ID" value="WRP13416.1"/>
    <property type="molecule type" value="Genomic_DNA"/>
</dbReference>
<feature type="transmembrane region" description="Helical" evidence="17">
    <location>
        <begin position="92"/>
        <end position="110"/>
    </location>
</feature>
<accession>A0ABZ1BKQ9</accession>